<evidence type="ECO:0000256" key="1">
    <source>
        <dbReference type="SAM" id="Phobius"/>
    </source>
</evidence>
<keyword evidence="1" id="KW-0812">Transmembrane</keyword>
<feature type="transmembrane region" description="Helical" evidence="1">
    <location>
        <begin position="249"/>
        <end position="267"/>
    </location>
</feature>
<evidence type="ECO:0008006" key="4">
    <source>
        <dbReference type="Google" id="ProtNLM"/>
    </source>
</evidence>
<feature type="transmembrane region" description="Helical" evidence="1">
    <location>
        <begin position="30"/>
        <end position="51"/>
    </location>
</feature>
<organism evidence="2 3">
    <name type="scientific">Candidatus Thermofonsia Clade 3 bacterium</name>
    <dbReference type="NCBI Taxonomy" id="2364212"/>
    <lineage>
        <taxon>Bacteria</taxon>
        <taxon>Bacillati</taxon>
        <taxon>Chloroflexota</taxon>
        <taxon>Candidatus Thermofontia</taxon>
        <taxon>Candidatus Thermofonsia Clade 3</taxon>
    </lineage>
</organism>
<evidence type="ECO:0000313" key="2">
    <source>
        <dbReference type="EMBL" id="PJF49056.1"/>
    </source>
</evidence>
<feature type="transmembrane region" description="Helical" evidence="1">
    <location>
        <begin position="153"/>
        <end position="174"/>
    </location>
</feature>
<accession>A0A2M8QGX7</accession>
<gene>
    <name evidence="2" type="ORF">CUN48_00120</name>
</gene>
<evidence type="ECO:0000313" key="3">
    <source>
        <dbReference type="Proteomes" id="UP000230790"/>
    </source>
</evidence>
<proteinExistence type="predicted"/>
<dbReference type="Pfam" id="PF12679">
    <property type="entry name" value="ABC2_membrane_2"/>
    <property type="match status" value="1"/>
</dbReference>
<reference evidence="2 3" key="1">
    <citation type="submission" date="2017-11" db="EMBL/GenBank/DDBJ databases">
        <title>Evolution of Phototrophy in the Chloroflexi Phylum Driven by Horizontal Gene Transfer.</title>
        <authorList>
            <person name="Ward L.M."/>
            <person name="Hemp J."/>
            <person name="Shih P.M."/>
            <person name="Mcglynn S.E."/>
            <person name="Fischer W."/>
        </authorList>
    </citation>
    <scope>NUCLEOTIDE SEQUENCE [LARGE SCALE GENOMIC DNA]</scope>
    <source>
        <strain evidence="2">JP3_7</strain>
    </source>
</reference>
<dbReference type="AlphaFoldDB" id="A0A2M8QGX7"/>
<keyword evidence="1" id="KW-0472">Membrane</keyword>
<dbReference type="GO" id="GO:0005886">
    <property type="term" value="C:plasma membrane"/>
    <property type="evidence" value="ECO:0007669"/>
    <property type="project" value="UniProtKB-SubCell"/>
</dbReference>
<dbReference type="Proteomes" id="UP000230790">
    <property type="component" value="Unassembled WGS sequence"/>
</dbReference>
<feature type="transmembrane region" description="Helical" evidence="1">
    <location>
        <begin position="273"/>
        <end position="292"/>
    </location>
</feature>
<comment type="caution">
    <text evidence="2">The sequence shown here is derived from an EMBL/GenBank/DDBJ whole genome shotgun (WGS) entry which is preliminary data.</text>
</comment>
<feature type="transmembrane region" description="Helical" evidence="1">
    <location>
        <begin position="186"/>
        <end position="211"/>
    </location>
</feature>
<protein>
    <recommendedName>
        <fullName evidence="4">ABC transporter permease</fullName>
    </recommendedName>
</protein>
<feature type="transmembrane region" description="Helical" evidence="1">
    <location>
        <begin position="71"/>
        <end position="94"/>
    </location>
</feature>
<dbReference type="EMBL" id="PGTN01000001">
    <property type="protein sequence ID" value="PJF49056.1"/>
    <property type="molecule type" value="Genomic_DNA"/>
</dbReference>
<feature type="transmembrane region" description="Helical" evidence="1">
    <location>
        <begin position="121"/>
        <end position="147"/>
    </location>
</feature>
<keyword evidence="1" id="KW-1133">Transmembrane helix</keyword>
<sequence>MGAPNFKLPTFPLSPILVKEMAGRMRNARAHTVMTVYLAVASSLSVLIYMVGVLGSPRTVGGTGAVGQVVFYFLVGMQLLLVSFVAPAFAAGAISLERENKTLEVLCMTPLTPAQIVQAKLISALGFTLLLLFATLPLFSLAFLLGGVEPRQLVIALCGVLASALMYTVLPLYLSTRFKTTASATLSAYAIVSSIVVGVPLAALIGVATLGQVLGPGAVLASLLNTVFIAVISLSPISAFVASEASFSATGELWMFTYGAVGGGLPLTLPSPFLILTGVYLAASALLYALTVRRLARIEQQ</sequence>
<dbReference type="GO" id="GO:0140359">
    <property type="term" value="F:ABC-type transporter activity"/>
    <property type="evidence" value="ECO:0007669"/>
    <property type="project" value="InterPro"/>
</dbReference>
<name>A0A2M8QGX7_9CHLR</name>
<feature type="transmembrane region" description="Helical" evidence="1">
    <location>
        <begin position="217"/>
        <end position="242"/>
    </location>
</feature>